<evidence type="ECO:0000313" key="3">
    <source>
        <dbReference type="Proteomes" id="UP000075243"/>
    </source>
</evidence>
<dbReference type="Proteomes" id="UP000075243">
    <property type="component" value="Chromosome 10"/>
</dbReference>
<accession>A0A151SV86</accession>
<dbReference type="EMBL" id="CM003612">
    <property type="protein sequence ID" value="KYP58713.1"/>
    <property type="molecule type" value="Genomic_DNA"/>
</dbReference>
<dbReference type="AlphaFoldDB" id="A0A151SV86"/>
<reference evidence="2 3" key="1">
    <citation type="journal article" date="2012" name="Nat. Biotechnol.">
        <title>Draft genome sequence of pigeonpea (Cajanus cajan), an orphan legume crop of resource-poor farmers.</title>
        <authorList>
            <person name="Varshney R.K."/>
            <person name="Chen W."/>
            <person name="Li Y."/>
            <person name="Bharti A.K."/>
            <person name="Saxena R.K."/>
            <person name="Schlueter J.A."/>
            <person name="Donoghue M.T."/>
            <person name="Azam S."/>
            <person name="Fan G."/>
            <person name="Whaley A.M."/>
            <person name="Farmer A.D."/>
            <person name="Sheridan J."/>
            <person name="Iwata A."/>
            <person name="Tuteja R."/>
            <person name="Penmetsa R.V."/>
            <person name="Wu W."/>
            <person name="Upadhyaya H.D."/>
            <person name="Yang S.P."/>
            <person name="Shah T."/>
            <person name="Saxena K.B."/>
            <person name="Michael T."/>
            <person name="McCombie W.R."/>
            <person name="Yang B."/>
            <person name="Zhang G."/>
            <person name="Yang H."/>
            <person name="Wang J."/>
            <person name="Spillane C."/>
            <person name="Cook D.R."/>
            <person name="May G.D."/>
            <person name="Xu X."/>
            <person name="Jackson S.A."/>
        </authorList>
    </citation>
    <scope>NUCLEOTIDE SEQUENCE [LARGE SCALE GENOMIC DNA]</scope>
    <source>
        <strain evidence="3">cv. Asha</strain>
    </source>
</reference>
<feature type="transmembrane region" description="Helical" evidence="1">
    <location>
        <begin position="142"/>
        <end position="161"/>
    </location>
</feature>
<name>A0A151SV86_CAJCA</name>
<evidence type="ECO:0000256" key="1">
    <source>
        <dbReference type="SAM" id="Phobius"/>
    </source>
</evidence>
<feature type="non-terminal residue" evidence="2">
    <location>
        <position position="1"/>
    </location>
</feature>
<keyword evidence="1" id="KW-0812">Transmembrane</keyword>
<sequence length="171" mass="19809">WLDKSKLPAHLNDILIVLIPKCKNPKTMKNLKPIALCNLVYKILSKTLTIDSKQFISYCINSDFEVIVNDNHVNPFSSSRGLKQGDPISQFMFILYMGSFFDRLTSNAKSSRDIHDIQMCIYFPSINHLTCCCRWKEVMIKVVLYAIPFIMSVFILPHSLLKEIKRMLNTF</sequence>
<protein>
    <recommendedName>
        <fullName evidence="4">Reverse transcriptase domain-containing protein</fullName>
    </recommendedName>
</protein>
<keyword evidence="3" id="KW-1185">Reference proteome</keyword>
<evidence type="ECO:0000313" key="2">
    <source>
        <dbReference type="EMBL" id="KYP58713.1"/>
    </source>
</evidence>
<keyword evidence="1" id="KW-1133">Transmembrane helix</keyword>
<dbReference type="Gramene" id="C.cajan_13712.t">
    <property type="protein sequence ID" value="C.cajan_13712.t"/>
    <property type="gene ID" value="C.cajan_13712"/>
</dbReference>
<organism evidence="2 3">
    <name type="scientific">Cajanus cajan</name>
    <name type="common">Pigeon pea</name>
    <name type="synonym">Cajanus indicus</name>
    <dbReference type="NCBI Taxonomy" id="3821"/>
    <lineage>
        <taxon>Eukaryota</taxon>
        <taxon>Viridiplantae</taxon>
        <taxon>Streptophyta</taxon>
        <taxon>Embryophyta</taxon>
        <taxon>Tracheophyta</taxon>
        <taxon>Spermatophyta</taxon>
        <taxon>Magnoliopsida</taxon>
        <taxon>eudicotyledons</taxon>
        <taxon>Gunneridae</taxon>
        <taxon>Pentapetalae</taxon>
        <taxon>rosids</taxon>
        <taxon>fabids</taxon>
        <taxon>Fabales</taxon>
        <taxon>Fabaceae</taxon>
        <taxon>Papilionoideae</taxon>
        <taxon>50 kb inversion clade</taxon>
        <taxon>NPAAA clade</taxon>
        <taxon>indigoferoid/millettioid clade</taxon>
        <taxon>Phaseoleae</taxon>
        <taxon>Cajanus</taxon>
    </lineage>
</organism>
<evidence type="ECO:0008006" key="4">
    <source>
        <dbReference type="Google" id="ProtNLM"/>
    </source>
</evidence>
<gene>
    <name evidence="2" type="ORF">KK1_014133</name>
</gene>
<keyword evidence="1" id="KW-0472">Membrane</keyword>
<proteinExistence type="predicted"/>